<keyword evidence="4 6" id="KW-0408">Iron</keyword>
<dbReference type="InterPro" id="IPR013785">
    <property type="entry name" value="Aldolase_TIM"/>
</dbReference>
<dbReference type="Pfam" id="PF19288">
    <property type="entry name" value="CofH_C"/>
    <property type="match status" value="1"/>
</dbReference>
<dbReference type="NCBIfam" id="TIGR03699">
    <property type="entry name" value="menaquin_MqnC"/>
    <property type="match status" value="1"/>
</dbReference>
<feature type="binding site" evidence="7">
    <location>
        <position position="193"/>
    </location>
    <ligand>
        <name>S-adenosyl-L-methionine</name>
        <dbReference type="ChEBI" id="CHEBI:59789"/>
    </ligand>
</feature>
<keyword evidence="2 6" id="KW-0949">S-adenosyl-L-methionine</keyword>
<evidence type="ECO:0000256" key="2">
    <source>
        <dbReference type="ARBA" id="ARBA00022691"/>
    </source>
</evidence>
<reference evidence="9 12" key="1">
    <citation type="submission" date="2016-04" db="EMBL/GenBank/DDBJ databases">
        <authorList>
            <person name="Evans L.H."/>
            <person name="Alamgir A."/>
            <person name="Owens N."/>
            <person name="Weber N.D."/>
            <person name="Virtaneva K."/>
            <person name="Barbian K."/>
            <person name="Babar A."/>
            <person name="Rosenke K."/>
        </authorList>
    </citation>
    <scope>NUCLEOTIDE SEQUENCE [LARGE SCALE GENOMIC DNA]</scope>
    <source>
        <strain evidence="9">S5</strain>
        <strain evidence="12">S5(T) (JCM 30642 \VKM B-2941)</strain>
    </source>
</reference>
<dbReference type="SFLD" id="SFLDS00029">
    <property type="entry name" value="Radical_SAM"/>
    <property type="match status" value="1"/>
</dbReference>
<evidence type="ECO:0000256" key="6">
    <source>
        <dbReference type="PIRSR" id="PIRSR004762-1"/>
    </source>
</evidence>
<evidence type="ECO:0000256" key="5">
    <source>
        <dbReference type="ARBA" id="ARBA00023014"/>
    </source>
</evidence>
<dbReference type="NCBIfam" id="TIGR00423">
    <property type="entry name" value="CofH family radical SAM protein"/>
    <property type="match status" value="1"/>
</dbReference>
<keyword evidence="5 6" id="KW-0411">Iron-sulfur</keyword>
<dbReference type="SMART" id="SM00729">
    <property type="entry name" value="Elp3"/>
    <property type="match status" value="1"/>
</dbReference>
<feature type="binding site" evidence="7">
    <location>
        <position position="146"/>
    </location>
    <ligand>
        <name>(3R)-3-methyl-D-ornithine</name>
        <dbReference type="ChEBI" id="CHEBI:64642"/>
    </ligand>
</feature>
<evidence type="ECO:0000313" key="10">
    <source>
        <dbReference type="EMBL" id="SJK84388.1"/>
    </source>
</evidence>
<dbReference type="AlphaFoldDB" id="A0A1N5TE25"/>
<feature type="binding site" evidence="6">
    <location>
        <position position="73"/>
    </location>
    <ligand>
        <name>[4Fe-4S] cluster</name>
        <dbReference type="ChEBI" id="CHEBI:49883"/>
        <note>4Fe-4S-S-AdoMet</note>
    </ligand>
</feature>
<dbReference type="SFLD" id="SFLDF00343">
    <property type="entry name" value="aminofutalosine_synthase_(mqnE"/>
    <property type="match status" value="1"/>
</dbReference>
<dbReference type="InterPro" id="IPR020050">
    <property type="entry name" value="FO_synthase_su2"/>
</dbReference>
<comment type="cofactor">
    <cofactor evidence="6">
        <name>[4Fe-4S] cluster</name>
        <dbReference type="ChEBI" id="CHEBI:49883"/>
    </cofactor>
    <text evidence="6">Binds 1 [4Fe-4S] cluster. The cluster is coordinated with 3 cysteines and an exchangeable S-adenosyl-L-methionine.</text>
</comment>
<dbReference type="SFLD" id="SFLDG01389">
    <property type="entry name" value="menaquinone_synthsis_involved"/>
    <property type="match status" value="1"/>
</dbReference>
<organism evidence="9 12">
    <name type="scientific">Cuniculiplasma divulgatum</name>
    <dbReference type="NCBI Taxonomy" id="1673428"/>
    <lineage>
        <taxon>Archaea</taxon>
        <taxon>Methanobacteriati</taxon>
        <taxon>Thermoplasmatota</taxon>
        <taxon>Thermoplasmata</taxon>
        <taxon>Thermoplasmatales</taxon>
        <taxon>Cuniculiplasmataceae</taxon>
        <taxon>Cuniculiplasma</taxon>
    </lineage>
</organism>
<dbReference type="InterPro" id="IPR006638">
    <property type="entry name" value="Elp3/MiaA/NifB-like_rSAM"/>
</dbReference>
<feature type="domain" description="Radical SAM core" evidence="8">
    <location>
        <begin position="50"/>
        <end position="291"/>
    </location>
</feature>
<evidence type="ECO:0000256" key="3">
    <source>
        <dbReference type="ARBA" id="ARBA00022723"/>
    </source>
</evidence>
<evidence type="ECO:0000259" key="8">
    <source>
        <dbReference type="PROSITE" id="PS51918"/>
    </source>
</evidence>
<dbReference type="PANTHER" id="PTHR43076">
    <property type="entry name" value="FO SYNTHASE (COFH)"/>
    <property type="match status" value="1"/>
</dbReference>
<dbReference type="InterPro" id="IPR034405">
    <property type="entry name" value="F420"/>
</dbReference>
<evidence type="ECO:0000313" key="12">
    <source>
        <dbReference type="Proteomes" id="UP000195607"/>
    </source>
</evidence>
<evidence type="ECO:0000256" key="1">
    <source>
        <dbReference type="ARBA" id="ARBA00022485"/>
    </source>
</evidence>
<dbReference type="PROSITE" id="PS51918">
    <property type="entry name" value="RADICAL_SAM"/>
    <property type="match status" value="1"/>
</dbReference>
<dbReference type="RefSeq" id="WP_077076788.1">
    <property type="nucleotide sequence ID" value="NZ_LT671858.1"/>
</dbReference>
<dbReference type="Proteomes" id="UP000195607">
    <property type="component" value="Chromosome I"/>
</dbReference>
<protein>
    <submittedName>
        <fullName evidence="9">Dehypoxanthinylfutalosine cyclase</fullName>
    </submittedName>
</protein>
<sequence length="369" mass="41705">MISIEKSQMDSISERAIRGEILDRDEIAYLYDEVDIKTLGILGRKITDSITGRQVSFVSNMILNYTNICNVRCNFCAFYRTGMEEDAYTMSAIDVAKRVKTFNDSYGIRQLLIQGGVNPELSLEYYTNLFRTIKQMVPEIGINGLSTSEISYISKKEKMSVEDVLVALRESGLETIPGAGAEIFADDVRKILRRPPHSGQQWLDVMETAHRIGIKTSSTMMFGHVENSYHKADHLLSLLKLQLKYNGFLSFTPWNFEPGNTELEREGLVTSRVGGEEVLRNIAISRIVLNRHIPIIQSSWLTNGVEMGQIALMFGANDWGGTIYDERVIPATGKQVGNLRKETIIRSIKSIGMIPVERDNNYKIIKTYI</sequence>
<feature type="binding site" evidence="6">
    <location>
        <position position="69"/>
    </location>
    <ligand>
        <name>[4Fe-4S] cluster</name>
        <dbReference type="ChEBI" id="CHEBI:49883"/>
        <note>4Fe-4S-S-AdoMet</note>
    </ligand>
</feature>
<dbReference type="PIRSF" id="PIRSF004762">
    <property type="entry name" value="CHP00423"/>
    <property type="match status" value="1"/>
</dbReference>
<dbReference type="Proteomes" id="UP000187822">
    <property type="component" value="Chromosome I"/>
</dbReference>
<feature type="binding site" evidence="7">
    <location>
        <position position="75"/>
    </location>
    <ligand>
        <name>S-adenosyl-L-methionine</name>
        <dbReference type="ChEBI" id="CHEBI:59789"/>
    </ligand>
</feature>
<dbReference type="GeneID" id="41587832"/>
<dbReference type="InterPro" id="IPR007197">
    <property type="entry name" value="rSAM"/>
</dbReference>
<dbReference type="EMBL" id="LT671858">
    <property type="protein sequence ID" value="SIM46325.1"/>
    <property type="molecule type" value="Genomic_DNA"/>
</dbReference>
<evidence type="ECO:0000256" key="7">
    <source>
        <dbReference type="PIRSR" id="PIRSR004762-2"/>
    </source>
</evidence>
<gene>
    <name evidence="10" type="ORF">CPM_0508</name>
    <name evidence="9" type="ORF">CSP5_0536</name>
</gene>
<feature type="binding site" evidence="7">
    <location>
        <position position="299"/>
    </location>
    <ligand>
        <name>(3R)-3-methyl-D-ornithine</name>
        <dbReference type="ChEBI" id="CHEBI:64642"/>
    </ligand>
</feature>
<proteinExistence type="predicted"/>
<dbReference type="GO" id="GO:0009234">
    <property type="term" value="P:menaquinone biosynthetic process"/>
    <property type="evidence" value="ECO:0007669"/>
    <property type="project" value="InterPro"/>
</dbReference>
<evidence type="ECO:0000256" key="4">
    <source>
        <dbReference type="ARBA" id="ARBA00023004"/>
    </source>
</evidence>
<dbReference type="InterPro" id="IPR022431">
    <property type="entry name" value="Cyclic_DHFL_synthase_mqnC"/>
</dbReference>
<dbReference type="InterPro" id="IPR058240">
    <property type="entry name" value="rSAM_sf"/>
</dbReference>
<dbReference type="OrthoDB" id="8186at2157"/>
<dbReference type="CDD" id="cd01335">
    <property type="entry name" value="Radical_SAM"/>
    <property type="match status" value="1"/>
</dbReference>
<name>A0A1N5TE25_9ARCH</name>
<dbReference type="PANTHER" id="PTHR43076:SF1">
    <property type="entry name" value="LIPOYL SYNTHASE 2"/>
    <property type="match status" value="1"/>
</dbReference>
<feature type="binding site" evidence="6">
    <location>
        <position position="76"/>
    </location>
    <ligand>
        <name>[4Fe-4S] cluster</name>
        <dbReference type="ChEBI" id="CHEBI:49883"/>
        <note>4Fe-4S-S-AdoMet</note>
    </ligand>
</feature>
<dbReference type="GO" id="GO:0046872">
    <property type="term" value="F:metal ion binding"/>
    <property type="evidence" value="ECO:0007669"/>
    <property type="project" value="UniProtKB-KW"/>
</dbReference>
<dbReference type="GO" id="GO:0051539">
    <property type="term" value="F:4 iron, 4 sulfur cluster binding"/>
    <property type="evidence" value="ECO:0007669"/>
    <property type="project" value="UniProtKB-KW"/>
</dbReference>
<dbReference type="STRING" id="1673428.CPM_0508"/>
<dbReference type="Pfam" id="PF04055">
    <property type="entry name" value="Radical_SAM"/>
    <property type="match status" value="1"/>
</dbReference>
<dbReference type="KEGG" id="cdiv:CPM_0508"/>
<evidence type="ECO:0000313" key="11">
    <source>
        <dbReference type="Proteomes" id="UP000187822"/>
    </source>
</evidence>
<dbReference type="SFLD" id="SFLDG01064">
    <property type="entry name" value="F420__menaquinone_cofactor_bio"/>
    <property type="match status" value="1"/>
</dbReference>
<keyword evidence="1 6" id="KW-0004">4Fe-4S</keyword>
<reference evidence="11" key="2">
    <citation type="submission" date="2016-06" db="EMBL/GenBank/DDBJ databases">
        <authorList>
            <person name="Toshchakov V.S."/>
        </authorList>
    </citation>
    <scope>NUCLEOTIDE SEQUENCE [LARGE SCALE GENOMIC DNA]</scope>
    <source>
        <strain>PM4 (JCM 30641</strain>
        <strain evidence="11">\VKM B-2940)</strain>
    </source>
</reference>
<feature type="binding site" evidence="7">
    <location>
        <position position="182"/>
    </location>
    <ligand>
        <name>S-adenosyl-L-methionine</name>
        <dbReference type="ChEBI" id="CHEBI:59789"/>
    </ligand>
</feature>
<dbReference type="Gene3D" id="3.20.20.70">
    <property type="entry name" value="Aldolase class I"/>
    <property type="match status" value="1"/>
</dbReference>
<keyword evidence="3" id="KW-0479">Metal-binding</keyword>
<reference evidence="10" key="3">
    <citation type="submission" date="2016-06" db="EMBL/GenBank/DDBJ databases">
        <authorList>
            <person name="Olsen C.W."/>
            <person name="Carey S."/>
            <person name="Hinshaw L."/>
            <person name="Karasin A.I."/>
        </authorList>
    </citation>
    <scope>NUCLEOTIDE SEQUENCE [LARGE SCALE GENOMIC DNA]</scope>
    <source>
        <strain evidence="10">PM4</strain>
    </source>
</reference>
<dbReference type="InterPro" id="IPR045567">
    <property type="entry name" value="CofH/MnqC-like_C"/>
</dbReference>
<accession>A0A1N5TE25</accession>
<dbReference type="GO" id="GO:0016765">
    <property type="term" value="F:transferase activity, transferring alkyl or aryl (other than methyl) groups"/>
    <property type="evidence" value="ECO:0007669"/>
    <property type="project" value="InterPro"/>
</dbReference>
<dbReference type="SFLD" id="SFLDF00342">
    <property type="entry name" value="cyclic_dehypoxanthine_futalosi"/>
    <property type="match status" value="1"/>
</dbReference>
<evidence type="ECO:0000313" key="9">
    <source>
        <dbReference type="EMBL" id="SIM46325.1"/>
    </source>
</evidence>
<dbReference type="GO" id="GO:0044689">
    <property type="term" value="F:7,8-didemethyl-8-hydroxy-5-deazariboflavin synthase activity"/>
    <property type="evidence" value="ECO:0007669"/>
    <property type="project" value="TreeGrafter"/>
</dbReference>
<dbReference type="SUPFAM" id="SSF102114">
    <property type="entry name" value="Radical SAM enzymes"/>
    <property type="match status" value="1"/>
</dbReference>
<keyword evidence="11" id="KW-1185">Reference proteome</keyword>
<dbReference type="EMBL" id="LT719092">
    <property type="protein sequence ID" value="SJK84388.1"/>
    <property type="molecule type" value="Genomic_DNA"/>
</dbReference>